<protein>
    <submittedName>
        <fullName evidence="1">Uncharacterized protein</fullName>
    </submittedName>
</protein>
<proteinExistence type="predicted"/>
<dbReference type="Proteomes" id="UP000198287">
    <property type="component" value="Unassembled WGS sequence"/>
</dbReference>
<evidence type="ECO:0000313" key="2">
    <source>
        <dbReference type="Proteomes" id="UP000198287"/>
    </source>
</evidence>
<name>A0A226DD80_FOLCA</name>
<sequence length="241" mass="26973">MVCSNRLCDSEETNKSSPRIITPRIANDGCSSGINFLPSLQQRRDLTCPHGLVALVIREVSQVRKEQRGSRRALSAGERARYDQTTRRVREKTGTQLSWLSCHVQVSPSSGRNPGKYQNRVTQYRGEQGKGVDSLGDILPGFILEQEWELCAARGESQGARRKECSPQPISSQCTEADNLTREILTFTQPIPLMALQQARHVTLLAQFRPPSSPTKTTTMLWLKMTPIVVARSSFIHDNKP</sequence>
<accession>A0A226DD80</accession>
<gene>
    <name evidence="1" type="ORF">Fcan01_21464</name>
</gene>
<organism evidence="1 2">
    <name type="scientific">Folsomia candida</name>
    <name type="common">Springtail</name>
    <dbReference type="NCBI Taxonomy" id="158441"/>
    <lineage>
        <taxon>Eukaryota</taxon>
        <taxon>Metazoa</taxon>
        <taxon>Ecdysozoa</taxon>
        <taxon>Arthropoda</taxon>
        <taxon>Hexapoda</taxon>
        <taxon>Collembola</taxon>
        <taxon>Entomobryomorpha</taxon>
        <taxon>Isotomoidea</taxon>
        <taxon>Isotomidae</taxon>
        <taxon>Proisotominae</taxon>
        <taxon>Folsomia</taxon>
    </lineage>
</organism>
<dbReference type="EMBL" id="LNIX01000021">
    <property type="protein sequence ID" value="OXA43535.1"/>
    <property type="molecule type" value="Genomic_DNA"/>
</dbReference>
<evidence type="ECO:0000313" key="1">
    <source>
        <dbReference type="EMBL" id="OXA43535.1"/>
    </source>
</evidence>
<keyword evidence="2" id="KW-1185">Reference proteome</keyword>
<dbReference type="AlphaFoldDB" id="A0A226DD80"/>
<comment type="caution">
    <text evidence="1">The sequence shown here is derived from an EMBL/GenBank/DDBJ whole genome shotgun (WGS) entry which is preliminary data.</text>
</comment>
<reference evidence="1 2" key="1">
    <citation type="submission" date="2015-12" db="EMBL/GenBank/DDBJ databases">
        <title>The genome of Folsomia candida.</title>
        <authorList>
            <person name="Faddeeva A."/>
            <person name="Derks M.F."/>
            <person name="Anvar Y."/>
            <person name="Smit S."/>
            <person name="Van Straalen N."/>
            <person name="Roelofs D."/>
        </authorList>
    </citation>
    <scope>NUCLEOTIDE SEQUENCE [LARGE SCALE GENOMIC DNA]</scope>
    <source>
        <strain evidence="1 2">VU population</strain>
        <tissue evidence="1">Whole body</tissue>
    </source>
</reference>